<dbReference type="Proteomes" id="UP000694892">
    <property type="component" value="Chromosome 5L"/>
</dbReference>
<proteinExistence type="predicted"/>
<reference evidence="2" key="1">
    <citation type="journal article" date="2016" name="Nature">
        <title>Genome evolution in the allotetraploid frog Xenopus laevis.</title>
        <authorList>
            <person name="Session A.M."/>
            <person name="Uno Y."/>
            <person name="Kwon T."/>
            <person name="Chapman J.A."/>
            <person name="Toyoda A."/>
            <person name="Takahashi S."/>
            <person name="Fukui A."/>
            <person name="Hikosaka A."/>
            <person name="Suzuki A."/>
            <person name="Kondo M."/>
            <person name="van Heeringen S.J."/>
            <person name="Quigley I."/>
            <person name="Heinz S."/>
            <person name="Ogino H."/>
            <person name="Ochi H."/>
            <person name="Hellsten U."/>
            <person name="Lyons J.B."/>
            <person name="Simakov O."/>
            <person name="Putnam N."/>
            <person name="Stites J."/>
            <person name="Kuroki Y."/>
            <person name="Tanaka T."/>
            <person name="Michiue T."/>
            <person name="Watanabe M."/>
            <person name="Bogdanovic O."/>
            <person name="Lister R."/>
            <person name="Georgiou G."/>
            <person name="Paranjpe S.S."/>
            <person name="van Kruijsbergen I."/>
            <person name="Shu S."/>
            <person name="Carlson J."/>
            <person name="Kinoshita T."/>
            <person name="Ohta Y."/>
            <person name="Mawaribuchi S."/>
            <person name="Jenkins J."/>
            <person name="Grimwood J."/>
            <person name="Schmutz J."/>
            <person name="Mitros T."/>
            <person name="Mozaffari S.V."/>
            <person name="Suzuki Y."/>
            <person name="Haramoto Y."/>
            <person name="Yamamoto T.S."/>
            <person name="Takagi C."/>
            <person name="Heald R."/>
            <person name="Miller K."/>
            <person name="Haudenschild C."/>
            <person name="Kitzman J."/>
            <person name="Nakayama T."/>
            <person name="Izutsu Y."/>
            <person name="Robert J."/>
            <person name="Fortriede J."/>
            <person name="Burns K."/>
            <person name="Lotay V."/>
            <person name="Karimi K."/>
            <person name="Yasuoka Y."/>
            <person name="Dichmann D.S."/>
            <person name="Flajnik M.F."/>
            <person name="Houston D.W."/>
            <person name="Shendure J."/>
            <person name="DuPasquier L."/>
            <person name="Vize P.D."/>
            <person name="Zorn A.M."/>
            <person name="Ito M."/>
            <person name="Marcotte E.M."/>
            <person name="Wallingford J.B."/>
            <person name="Ito Y."/>
            <person name="Asashima M."/>
            <person name="Ueno N."/>
            <person name="Matsuda Y."/>
            <person name="Veenstra G.J."/>
            <person name="Fujiyama A."/>
            <person name="Harland R.M."/>
            <person name="Taira M."/>
            <person name="Rokhsar D.S."/>
        </authorList>
    </citation>
    <scope>NUCLEOTIDE SEQUENCE [LARGE SCALE GENOMIC DNA]</scope>
    <source>
        <strain evidence="2">J</strain>
    </source>
</reference>
<evidence type="ECO:0000313" key="2">
    <source>
        <dbReference type="Proteomes" id="UP000694892"/>
    </source>
</evidence>
<name>A0A974CZ21_XENLA</name>
<dbReference type="EMBL" id="CM004474">
    <property type="protein sequence ID" value="OCT81285.1"/>
    <property type="molecule type" value="Genomic_DNA"/>
</dbReference>
<sequence>MLLILYREPNYKQEKEPLVSHRSPLILICCCQSLSKAALGMLQAHGVLVPQSLQSTFGRGKDKRGKARITPNLLFSETDQSIIPVYILRLVMSEFISSAMDLWLNSKFRHVRIVS</sequence>
<gene>
    <name evidence="1" type="ORF">XELAEV_18028102mg</name>
</gene>
<protein>
    <submittedName>
        <fullName evidence="1">Uncharacterized protein</fullName>
    </submittedName>
</protein>
<evidence type="ECO:0000313" key="1">
    <source>
        <dbReference type="EMBL" id="OCT81285.1"/>
    </source>
</evidence>
<accession>A0A974CZ21</accession>
<dbReference type="AlphaFoldDB" id="A0A974CZ21"/>
<organism evidence="1 2">
    <name type="scientific">Xenopus laevis</name>
    <name type="common">African clawed frog</name>
    <dbReference type="NCBI Taxonomy" id="8355"/>
    <lineage>
        <taxon>Eukaryota</taxon>
        <taxon>Metazoa</taxon>
        <taxon>Chordata</taxon>
        <taxon>Craniata</taxon>
        <taxon>Vertebrata</taxon>
        <taxon>Euteleostomi</taxon>
        <taxon>Amphibia</taxon>
        <taxon>Batrachia</taxon>
        <taxon>Anura</taxon>
        <taxon>Pipoidea</taxon>
        <taxon>Pipidae</taxon>
        <taxon>Xenopodinae</taxon>
        <taxon>Xenopus</taxon>
        <taxon>Xenopus</taxon>
    </lineage>
</organism>